<dbReference type="SUPFAM" id="SSF50729">
    <property type="entry name" value="PH domain-like"/>
    <property type="match status" value="1"/>
</dbReference>
<dbReference type="GO" id="GO:0035332">
    <property type="term" value="P:positive regulation of hippo signaling"/>
    <property type="evidence" value="ECO:0007669"/>
    <property type="project" value="TreeGrafter"/>
</dbReference>
<dbReference type="Proteomes" id="UP000283509">
    <property type="component" value="Unassembled WGS sequence"/>
</dbReference>
<feature type="region of interest" description="Disordered" evidence="1">
    <location>
        <begin position="153"/>
        <end position="241"/>
    </location>
</feature>
<dbReference type="PANTHER" id="PTHR13429:SF5">
    <property type="entry name" value="PROTEIN EXPANDED"/>
    <property type="match status" value="1"/>
</dbReference>
<reference evidence="2 3" key="1">
    <citation type="submission" date="2018-04" db="EMBL/GenBank/DDBJ databases">
        <authorList>
            <person name="Zhang X."/>
            <person name="Yuan J."/>
            <person name="Li F."/>
            <person name="Xiang J."/>
        </authorList>
    </citation>
    <scope>NUCLEOTIDE SEQUENCE [LARGE SCALE GENOMIC DNA]</scope>
    <source>
        <tissue evidence="2">Muscle</tissue>
    </source>
</reference>
<dbReference type="STRING" id="6689.A0A3R7PCV2"/>
<dbReference type="OrthoDB" id="5957665at2759"/>
<protein>
    <submittedName>
        <fullName evidence="2">Uncharacterized protein</fullName>
    </submittedName>
</protein>
<feature type="compositionally biased region" description="Low complexity" evidence="1">
    <location>
        <begin position="153"/>
        <end position="163"/>
    </location>
</feature>
<evidence type="ECO:0000313" key="2">
    <source>
        <dbReference type="EMBL" id="ROT66922.1"/>
    </source>
</evidence>
<gene>
    <name evidence="2" type="ORF">C7M84_015048</name>
</gene>
<keyword evidence="3" id="KW-1185">Reference proteome</keyword>
<proteinExistence type="predicted"/>
<comment type="caution">
    <text evidence="2">The sequence shown here is derived from an EMBL/GenBank/DDBJ whole genome shotgun (WGS) entry which is preliminary data.</text>
</comment>
<accession>A0A3R7PCV2</accession>
<name>A0A3R7PCV2_PENVA</name>
<dbReference type="AlphaFoldDB" id="A0A3R7PCV2"/>
<organism evidence="2 3">
    <name type="scientific">Penaeus vannamei</name>
    <name type="common">Whiteleg shrimp</name>
    <name type="synonym">Litopenaeus vannamei</name>
    <dbReference type="NCBI Taxonomy" id="6689"/>
    <lineage>
        <taxon>Eukaryota</taxon>
        <taxon>Metazoa</taxon>
        <taxon>Ecdysozoa</taxon>
        <taxon>Arthropoda</taxon>
        <taxon>Crustacea</taxon>
        <taxon>Multicrustacea</taxon>
        <taxon>Malacostraca</taxon>
        <taxon>Eumalacostraca</taxon>
        <taxon>Eucarida</taxon>
        <taxon>Decapoda</taxon>
        <taxon>Dendrobranchiata</taxon>
        <taxon>Penaeoidea</taxon>
        <taxon>Penaeidae</taxon>
        <taxon>Penaeus</taxon>
    </lineage>
</organism>
<evidence type="ECO:0000313" key="3">
    <source>
        <dbReference type="Proteomes" id="UP000283509"/>
    </source>
</evidence>
<reference evidence="2 3" key="2">
    <citation type="submission" date="2019-01" db="EMBL/GenBank/DDBJ databases">
        <title>The decoding of complex shrimp genome reveals the adaptation for benthos swimmer, frequently molting mechanism and breeding impact on genome.</title>
        <authorList>
            <person name="Sun Y."/>
            <person name="Gao Y."/>
            <person name="Yu Y."/>
        </authorList>
    </citation>
    <scope>NUCLEOTIDE SEQUENCE [LARGE SCALE GENOMIC DNA]</scope>
    <source>
        <tissue evidence="2">Muscle</tissue>
    </source>
</reference>
<dbReference type="EMBL" id="QCYY01002878">
    <property type="protein sequence ID" value="ROT66922.1"/>
    <property type="molecule type" value="Genomic_DNA"/>
</dbReference>
<dbReference type="InterPro" id="IPR047145">
    <property type="entry name" value="FRMD6-like"/>
</dbReference>
<dbReference type="GO" id="GO:0098592">
    <property type="term" value="C:cytoplasmic side of apical plasma membrane"/>
    <property type="evidence" value="ECO:0007669"/>
    <property type="project" value="TreeGrafter"/>
</dbReference>
<sequence>MLKKKFEIRALSYPGKLTFYTTSDEKSKHLLYLCRLTHLFNLALQPRLAEVRQIQEEDRRRYRDSYIYSDRYVSEIGGLSDTLGGLRGYLAKTSADQRVSVISNTSSNTTSGIVSDRVLSLDGSEDDLDSEVLVNTPPAASIESGVESLTRSLSRLDSSSSSTHAHTPDYDEESLSRPSFTPPSSTPPSGGRVRDGVGLCGSEAGRGSPWPQAACTPRPRSTPPPPSAPGTLTFPTDCRQI</sequence>
<evidence type="ECO:0000256" key="1">
    <source>
        <dbReference type="SAM" id="MobiDB-lite"/>
    </source>
</evidence>
<dbReference type="PANTHER" id="PTHR13429">
    <property type="entry name" value="FERM DOMAIN (PROTEIN4.1-EZRIN-RADIXIN-MOESIN) FAMILY"/>
    <property type="match status" value="1"/>
</dbReference>